<dbReference type="InterPro" id="IPR011051">
    <property type="entry name" value="RmlC_Cupin_sf"/>
</dbReference>
<protein>
    <recommendedName>
        <fullName evidence="2">dTDP-4-dehydrorhamnose 3,5-epimerase</fullName>
    </recommendedName>
</protein>
<dbReference type="GO" id="GO:0008830">
    <property type="term" value="F:dTDP-4-dehydrorhamnose 3,5-epimerase activity"/>
    <property type="evidence" value="ECO:0007669"/>
    <property type="project" value="InterPro"/>
</dbReference>
<feature type="non-terminal residue" evidence="1">
    <location>
        <position position="1"/>
    </location>
</feature>
<dbReference type="GO" id="GO:0000271">
    <property type="term" value="P:polysaccharide biosynthetic process"/>
    <property type="evidence" value="ECO:0007669"/>
    <property type="project" value="TreeGrafter"/>
</dbReference>
<reference evidence="1" key="1">
    <citation type="submission" date="2018-05" db="EMBL/GenBank/DDBJ databases">
        <authorList>
            <person name="Lanie J.A."/>
            <person name="Ng W.-L."/>
            <person name="Kazmierczak K.M."/>
            <person name="Andrzejewski T.M."/>
            <person name="Davidsen T.M."/>
            <person name="Wayne K.J."/>
            <person name="Tettelin H."/>
            <person name="Glass J.I."/>
            <person name="Rusch D."/>
            <person name="Podicherti R."/>
            <person name="Tsui H.-C.T."/>
            <person name="Winkler M.E."/>
        </authorList>
    </citation>
    <scope>NUCLEOTIDE SEQUENCE</scope>
</reference>
<dbReference type="InterPro" id="IPR014710">
    <property type="entry name" value="RmlC-like_jellyroll"/>
</dbReference>
<organism evidence="1">
    <name type="scientific">marine metagenome</name>
    <dbReference type="NCBI Taxonomy" id="408172"/>
    <lineage>
        <taxon>unclassified sequences</taxon>
        <taxon>metagenomes</taxon>
        <taxon>ecological metagenomes</taxon>
    </lineage>
</organism>
<gene>
    <name evidence="1" type="ORF">METZ01_LOCUS69510</name>
</gene>
<dbReference type="NCBIfam" id="TIGR01221">
    <property type="entry name" value="rmlC"/>
    <property type="match status" value="1"/>
</dbReference>
<name>A0A381TKP0_9ZZZZ</name>
<accession>A0A381TKP0</accession>
<dbReference type="InterPro" id="IPR000888">
    <property type="entry name" value="RmlC-like"/>
</dbReference>
<evidence type="ECO:0008006" key="2">
    <source>
        <dbReference type="Google" id="ProtNLM"/>
    </source>
</evidence>
<dbReference type="GO" id="GO:0019305">
    <property type="term" value="P:dTDP-rhamnose biosynthetic process"/>
    <property type="evidence" value="ECO:0007669"/>
    <property type="project" value="TreeGrafter"/>
</dbReference>
<dbReference type="GO" id="GO:0005829">
    <property type="term" value="C:cytosol"/>
    <property type="evidence" value="ECO:0007669"/>
    <property type="project" value="TreeGrafter"/>
</dbReference>
<dbReference type="EMBL" id="UINC01004759">
    <property type="protein sequence ID" value="SVA16656.1"/>
    <property type="molecule type" value="Genomic_DNA"/>
</dbReference>
<dbReference type="SUPFAM" id="SSF51182">
    <property type="entry name" value="RmlC-like cupins"/>
    <property type="match status" value="1"/>
</dbReference>
<dbReference type="PANTHER" id="PTHR21047:SF2">
    <property type="entry name" value="THYMIDINE DIPHOSPHO-4-KETO-RHAMNOSE 3,5-EPIMERASE"/>
    <property type="match status" value="1"/>
</dbReference>
<evidence type="ECO:0000313" key="1">
    <source>
        <dbReference type="EMBL" id="SVA16656.1"/>
    </source>
</evidence>
<dbReference type="AlphaFoldDB" id="A0A381TKP0"/>
<proteinExistence type="predicted"/>
<dbReference type="CDD" id="cd00438">
    <property type="entry name" value="cupin_RmlC"/>
    <property type="match status" value="1"/>
</dbReference>
<dbReference type="Pfam" id="PF00908">
    <property type="entry name" value="dTDP_sugar_isom"/>
    <property type="match status" value="1"/>
</dbReference>
<sequence length="183" mass="21251">VIVEKTPLEGLLLIKPNVHEDKRGYFYENYRDELFEANGLPTNFRQDNQTKSVKGTLRGLHYQLKYPQGKLVRVSLGMVYDVAVDIRKTSPTFSQYFGVNLTDKDHIQMYIPPGFAHGFCVLSDQAIFQYKCTEIYHPEDEYGIRWDDPQININWSITDPVISDRDLELPFLAEQKNIPVYEG</sequence>
<dbReference type="Gene3D" id="2.60.120.10">
    <property type="entry name" value="Jelly Rolls"/>
    <property type="match status" value="1"/>
</dbReference>
<dbReference type="PANTHER" id="PTHR21047">
    <property type="entry name" value="DTDP-6-DEOXY-D-GLUCOSE-3,5 EPIMERASE"/>
    <property type="match status" value="1"/>
</dbReference>